<feature type="region of interest" description="Disordered" evidence="1">
    <location>
        <begin position="140"/>
        <end position="159"/>
    </location>
</feature>
<dbReference type="Proteomes" id="UP001497482">
    <property type="component" value="Chromosome 10"/>
</dbReference>
<proteinExistence type="predicted"/>
<name>A0AAV2J4X3_KNICA</name>
<evidence type="ECO:0000313" key="2">
    <source>
        <dbReference type="EMBL" id="CAL1570229.1"/>
    </source>
</evidence>
<evidence type="ECO:0000313" key="3">
    <source>
        <dbReference type="Proteomes" id="UP001497482"/>
    </source>
</evidence>
<gene>
    <name evidence="2" type="ORF">KC01_LOCUS2556</name>
</gene>
<organism evidence="2 3">
    <name type="scientific">Knipowitschia caucasica</name>
    <name type="common">Caucasian dwarf goby</name>
    <name type="synonym">Pomatoschistus caucasicus</name>
    <dbReference type="NCBI Taxonomy" id="637954"/>
    <lineage>
        <taxon>Eukaryota</taxon>
        <taxon>Metazoa</taxon>
        <taxon>Chordata</taxon>
        <taxon>Craniata</taxon>
        <taxon>Vertebrata</taxon>
        <taxon>Euteleostomi</taxon>
        <taxon>Actinopterygii</taxon>
        <taxon>Neopterygii</taxon>
        <taxon>Teleostei</taxon>
        <taxon>Neoteleostei</taxon>
        <taxon>Acanthomorphata</taxon>
        <taxon>Gobiaria</taxon>
        <taxon>Gobiiformes</taxon>
        <taxon>Gobioidei</taxon>
        <taxon>Gobiidae</taxon>
        <taxon>Gobiinae</taxon>
        <taxon>Knipowitschia</taxon>
    </lineage>
</organism>
<reference evidence="2 3" key="1">
    <citation type="submission" date="2024-04" db="EMBL/GenBank/DDBJ databases">
        <authorList>
            <person name="Waldvogel A.-M."/>
            <person name="Schoenle A."/>
        </authorList>
    </citation>
    <scope>NUCLEOTIDE SEQUENCE [LARGE SCALE GENOMIC DNA]</scope>
</reference>
<sequence length="159" mass="17116">MLATKTNQRTRSRLDVVLGVFQVLSGSGSGWDFDDMCSGFMGEQGAAGWGGVRRRLLESVCVEVNVGKVFVPQMSLGALVLQVMTCVFSVTQCTGMSSEDERRDSPLAHLLTETQEVTGATIPTVFYSPPVHHEYPRRLQNVSSPSERGGSASYVIAGG</sequence>
<dbReference type="AlphaFoldDB" id="A0AAV2J4X3"/>
<protein>
    <submittedName>
        <fullName evidence="2">Uncharacterized protein</fullName>
    </submittedName>
</protein>
<dbReference type="EMBL" id="OZ035832">
    <property type="protein sequence ID" value="CAL1570229.1"/>
    <property type="molecule type" value="Genomic_DNA"/>
</dbReference>
<accession>A0AAV2J4X3</accession>
<keyword evidence="3" id="KW-1185">Reference proteome</keyword>
<evidence type="ECO:0000256" key="1">
    <source>
        <dbReference type="SAM" id="MobiDB-lite"/>
    </source>
</evidence>